<name>B8MFS9_TALSN</name>
<comment type="similarity">
    <text evidence="2">Belongs to the major facilitator superfamily.</text>
</comment>
<feature type="transmembrane region" description="Helical" evidence="7">
    <location>
        <begin position="437"/>
        <end position="457"/>
    </location>
</feature>
<dbReference type="STRING" id="441959.B8MFS9"/>
<feature type="domain" description="Major facilitator superfamily (MFS) profile" evidence="8">
    <location>
        <begin position="34"/>
        <end position="472"/>
    </location>
</feature>
<dbReference type="InterPro" id="IPR020846">
    <property type="entry name" value="MFS_dom"/>
</dbReference>
<accession>B8MFS9</accession>
<feature type="transmembrane region" description="Helical" evidence="7">
    <location>
        <begin position="36"/>
        <end position="56"/>
    </location>
</feature>
<feature type="transmembrane region" description="Helical" evidence="7">
    <location>
        <begin position="188"/>
        <end position="208"/>
    </location>
</feature>
<evidence type="ECO:0000256" key="5">
    <source>
        <dbReference type="ARBA" id="ARBA00023136"/>
    </source>
</evidence>
<proteinExistence type="inferred from homology"/>
<dbReference type="RefSeq" id="XP_002483030.1">
    <property type="nucleotide sequence ID" value="XM_002482985.1"/>
</dbReference>
<feature type="transmembrane region" description="Helical" evidence="7">
    <location>
        <begin position="129"/>
        <end position="149"/>
    </location>
</feature>
<dbReference type="SUPFAM" id="SSF103473">
    <property type="entry name" value="MFS general substrate transporter"/>
    <property type="match status" value="1"/>
</dbReference>
<dbReference type="InParanoid" id="B8MFS9"/>
<dbReference type="eggNOG" id="KOG0255">
    <property type="taxonomic scope" value="Eukaryota"/>
</dbReference>
<evidence type="ECO:0000313" key="10">
    <source>
        <dbReference type="Proteomes" id="UP000001745"/>
    </source>
</evidence>
<dbReference type="GO" id="GO:0015606">
    <property type="term" value="F:spermidine transmembrane transporter activity"/>
    <property type="evidence" value="ECO:0007669"/>
    <property type="project" value="TreeGrafter"/>
</dbReference>
<feature type="transmembrane region" description="Helical" evidence="7">
    <location>
        <begin position="68"/>
        <end position="89"/>
    </location>
</feature>
<protein>
    <recommendedName>
        <fullName evidence="8">Major facilitator superfamily (MFS) profile domain-containing protein</fullName>
    </recommendedName>
</protein>
<dbReference type="Proteomes" id="UP000001745">
    <property type="component" value="Unassembled WGS sequence"/>
</dbReference>
<feature type="transmembrane region" description="Helical" evidence="7">
    <location>
        <begin position="343"/>
        <end position="362"/>
    </location>
</feature>
<feature type="transmembrane region" description="Helical" evidence="7">
    <location>
        <begin position="295"/>
        <end position="316"/>
    </location>
</feature>
<evidence type="ECO:0000256" key="2">
    <source>
        <dbReference type="ARBA" id="ARBA00008335"/>
    </source>
</evidence>
<evidence type="ECO:0000256" key="7">
    <source>
        <dbReference type="SAM" id="Phobius"/>
    </source>
</evidence>
<dbReference type="PANTHER" id="PTHR23502">
    <property type="entry name" value="MAJOR FACILITATOR SUPERFAMILY"/>
    <property type="match status" value="1"/>
</dbReference>
<evidence type="ECO:0000259" key="8">
    <source>
        <dbReference type="PROSITE" id="PS50850"/>
    </source>
</evidence>
<dbReference type="InterPro" id="IPR011701">
    <property type="entry name" value="MFS"/>
</dbReference>
<dbReference type="PANTHER" id="PTHR23502:SF38">
    <property type="entry name" value="POLYAMINE TRANSPORTER 4"/>
    <property type="match status" value="1"/>
</dbReference>
<dbReference type="VEuPathDB" id="FungiDB:TSTA_009210"/>
<keyword evidence="3 7" id="KW-0812">Transmembrane</keyword>
<feature type="region of interest" description="Disordered" evidence="6">
    <location>
        <begin position="1"/>
        <end position="21"/>
    </location>
</feature>
<dbReference type="OMA" id="TQETHRD"/>
<dbReference type="AlphaFoldDB" id="B8MFS9"/>
<dbReference type="OrthoDB" id="3936150at2759"/>
<keyword evidence="10" id="KW-1185">Reference proteome</keyword>
<reference evidence="10" key="1">
    <citation type="journal article" date="2015" name="Genome Announc.">
        <title>Genome sequence of the AIDS-associated pathogen Penicillium marneffei (ATCC18224) and its near taxonomic relative Talaromyces stipitatus (ATCC10500).</title>
        <authorList>
            <person name="Nierman W.C."/>
            <person name="Fedorova-Abrams N.D."/>
            <person name="Andrianopoulos A."/>
        </authorList>
    </citation>
    <scope>NUCLEOTIDE SEQUENCE [LARGE SCALE GENOMIC DNA]</scope>
    <source>
        <strain evidence="10">ATCC 10500 / CBS 375.48 / QM 6759 / NRRL 1006</strain>
    </source>
</reference>
<evidence type="ECO:0000256" key="3">
    <source>
        <dbReference type="ARBA" id="ARBA00022692"/>
    </source>
</evidence>
<dbReference type="GeneID" id="8100782"/>
<dbReference type="PhylomeDB" id="B8MFS9"/>
<feature type="transmembrane region" description="Helical" evidence="7">
    <location>
        <begin position="101"/>
        <end position="123"/>
    </location>
</feature>
<dbReference type="CDD" id="cd17323">
    <property type="entry name" value="MFS_Tpo1_MDR_like"/>
    <property type="match status" value="1"/>
</dbReference>
<dbReference type="EMBL" id="EQ962656">
    <property type="protein sequence ID" value="EED15796.1"/>
    <property type="molecule type" value="Genomic_DNA"/>
</dbReference>
<feature type="transmembrane region" description="Helical" evidence="7">
    <location>
        <begin position="258"/>
        <end position="283"/>
    </location>
</feature>
<dbReference type="FunFam" id="1.20.1250.20:FF:000082">
    <property type="entry name" value="MFS multidrug transporter, putative"/>
    <property type="match status" value="1"/>
</dbReference>
<dbReference type="GO" id="GO:0005886">
    <property type="term" value="C:plasma membrane"/>
    <property type="evidence" value="ECO:0007669"/>
    <property type="project" value="UniProtKB-SubCell"/>
</dbReference>
<dbReference type="GO" id="GO:0000297">
    <property type="term" value="F:spermine transmembrane transporter activity"/>
    <property type="evidence" value="ECO:0007669"/>
    <property type="project" value="TreeGrafter"/>
</dbReference>
<comment type="subcellular location">
    <subcellularLocation>
        <location evidence="1">Cell membrane</location>
        <topology evidence="1">Multi-pass membrane protein</topology>
    </subcellularLocation>
</comment>
<feature type="transmembrane region" description="Helical" evidence="7">
    <location>
        <begin position="161"/>
        <end position="182"/>
    </location>
</feature>
<dbReference type="FunCoup" id="B8MFS9">
    <property type="interactions" value="50"/>
</dbReference>
<gene>
    <name evidence="9" type="ORF">TSTA_009210</name>
</gene>
<dbReference type="HOGENOM" id="CLU_008455_11_3_1"/>
<feature type="transmembrane region" description="Helical" evidence="7">
    <location>
        <begin position="402"/>
        <end position="425"/>
    </location>
</feature>
<evidence type="ECO:0000256" key="1">
    <source>
        <dbReference type="ARBA" id="ARBA00004651"/>
    </source>
</evidence>
<dbReference type="PROSITE" id="PS50850">
    <property type="entry name" value="MFS"/>
    <property type="match status" value="1"/>
</dbReference>
<dbReference type="Pfam" id="PF07690">
    <property type="entry name" value="MFS_1"/>
    <property type="match status" value="1"/>
</dbReference>
<evidence type="ECO:0000313" key="9">
    <source>
        <dbReference type="EMBL" id="EED15796.1"/>
    </source>
</evidence>
<dbReference type="Gene3D" id="1.20.1250.20">
    <property type="entry name" value="MFS general substrate transporter like domains"/>
    <property type="match status" value="1"/>
</dbReference>
<keyword evidence="4 7" id="KW-1133">Transmembrane helix</keyword>
<feature type="transmembrane region" description="Helical" evidence="7">
    <location>
        <begin position="374"/>
        <end position="395"/>
    </location>
</feature>
<keyword evidence="5 7" id="KW-0472">Membrane</keyword>
<organism evidence="9 10">
    <name type="scientific">Talaromyces stipitatus (strain ATCC 10500 / CBS 375.48 / QM 6759 / NRRL 1006)</name>
    <name type="common">Penicillium stipitatum</name>
    <dbReference type="NCBI Taxonomy" id="441959"/>
    <lineage>
        <taxon>Eukaryota</taxon>
        <taxon>Fungi</taxon>
        <taxon>Dikarya</taxon>
        <taxon>Ascomycota</taxon>
        <taxon>Pezizomycotina</taxon>
        <taxon>Eurotiomycetes</taxon>
        <taxon>Eurotiomycetidae</taxon>
        <taxon>Eurotiales</taxon>
        <taxon>Trichocomaceae</taxon>
        <taxon>Talaromyces</taxon>
        <taxon>Talaromyces sect. Talaromyces</taxon>
    </lineage>
</organism>
<evidence type="ECO:0000256" key="4">
    <source>
        <dbReference type="ARBA" id="ARBA00022989"/>
    </source>
</evidence>
<evidence type="ECO:0000256" key="6">
    <source>
        <dbReference type="SAM" id="MobiDB-lite"/>
    </source>
</evidence>
<dbReference type="InterPro" id="IPR036259">
    <property type="entry name" value="MFS_trans_sf"/>
</dbReference>
<sequence length="472" mass="51636">MPSEKTLTETVPVTDWDSDSRNPHNWPTWKRAYHSVLPAVFGLVVTVGSSIYTSAVDDVKKAFHISDVAATVPFSLFLLGLGFGPMLAAPLSENFGRTSSYVISLPIYALFTLGAGFSHTFGALVACRFLAGIFASPPLVVGAGTIADIWKPEHRALTTTLFALCPFLGPALGPVMGGFAVAAKGWRWTQWIILFWAVFAYLLVLGMHETYKKIIVARASKKAGGHFTPPGPSGREAIILLFQVTLIRPIKMLYSEPIVIAWSLYIGFTFAVLYSFFAAFPYVYATVYGFDIQQIGLTFIPVAIGTVLGSITFIWIDQTIYQKRNAQWTAQGGTGRLPPEQRLYASMIGGCGLPIGLFWFAWTARPDIHWISPMIATVVIGWGNMCITMSGLLYLLDVYDALTGASAVAAASLLRYVLAAAFPLFVNPMYRNLGVGWATSVFAFISVALTPIPWVFYRWGLRLRSSSKVMAS</sequence>